<dbReference type="PROSITE" id="PS50889">
    <property type="entry name" value="S4"/>
    <property type="match status" value="1"/>
</dbReference>
<evidence type="ECO:0000256" key="2">
    <source>
        <dbReference type="ARBA" id="ARBA00023235"/>
    </source>
</evidence>
<dbReference type="InterPro" id="IPR050188">
    <property type="entry name" value="RluA_PseudoU_synthase"/>
</dbReference>
<feature type="domain" description="RNA-binding S4" evidence="7">
    <location>
        <begin position="32"/>
        <end position="77"/>
    </location>
</feature>
<reference evidence="8 9" key="1">
    <citation type="submission" date="2024-09" db="EMBL/GenBank/DDBJ databases">
        <authorList>
            <person name="Zhang Z.-H."/>
        </authorList>
    </citation>
    <scope>NUCLEOTIDE SEQUENCE [LARGE SCALE GENOMIC DNA]</scope>
    <source>
        <strain evidence="8 9">HHTR114</strain>
    </source>
</reference>
<feature type="domain" description="Pseudouridine synthase RsuA/RluA-like" evidence="6">
    <location>
        <begin position="105"/>
        <end position="285"/>
    </location>
</feature>
<sequence>MTGDDETLKSEGAPDDTGAYTLLVDEEAAGARLDKWLAEKISGLTRTRLKTLIESGALTRDGKAFTSPSWKLREGEEYRLIPPPLEDPAPLPEAIPLDVIYEDDDLIVVNKPAGLVVHPAPGAWSGTLVNALIHHCGETLSGIGGARRPGIVHRIDKETSGLLVVAKHDAAHQGLSAAFSAHDIDRVYEAIAVGAPRPGVGTVDAPLGRNVRDRTKMAVVDAWEYDEEQDAHIPKHGARHAVTHYKVIEAFGRSRAKLKGDALASLIECTLETGRTHQIRVHLASINCPLIGDQVYGRGPGLSGLKPGEPAADHAIETIRNFRRQALHAKVLGFAHPITGETMRFEAPAPEDFQILLAALRAL</sequence>
<dbReference type="InterPro" id="IPR020103">
    <property type="entry name" value="PsdUridine_synth_cat_dom_sf"/>
</dbReference>
<dbReference type="InterPro" id="IPR036986">
    <property type="entry name" value="S4_RNA-bd_sf"/>
</dbReference>
<evidence type="ECO:0000256" key="5">
    <source>
        <dbReference type="RuleBase" id="RU362028"/>
    </source>
</evidence>
<dbReference type="Proteomes" id="UP001596116">
    <property type="component" value="Unassembled WGS sequence"/>
</dbReference>
<proteinExistence type="inferred from homology"/>
<dbReference type="RefSeq" id="WP_379879473.1">
    <property type="nucleotide sequence ID" value="NZ_JBHPON010000001.1"/>
</dbReference>
<evidence type="ECO:0000313" key="9">
    <source>
        <dbReference type="Proteomes" id="UP001596116"/>
    </source>
</evidence>
<dbReference type="SUPFAM" id="SSF55120">
    <property type="entry name" value="Pseudouridine synthase"/>
    <property type="match status" value="1"/>
</dbReference>
<dbReference type="InterPro" id="IPR006224">
    <property type="entry name" value="PsdUridine_synth_RluA-like_CS"/>
</dbReference>
<organism evidence="8 9">
    <name type="scientific">Hyphococcus aureus</name>
    <dbReference type="NCBI Taxonomy" id="2666033"/>
    <lineage>
        <taxon>Bacteria</taxon>
        <taxon>Pseudomonadati</taxon>
        <taxon>Pseudomonadota</taxon>
        <taxon>Alphaproteobacteria</taxon>
        <taxon>Parvularculales</taxon>
        <taxon>Parvularculaceae</taxon>
        <taxon>Hyphococcus</taxon>
    </lineage>
</organism>
<dbReference type="PANTHER" id="PTHR21600:SF44">
    <property type="entry name" value="RIBOSOMAL LARGE SUBUNIT PSEUDOURIDINE SYNTHASE D"/>
    <property type="match status" value="1"/>
</dbReference>
<dbReference type="SUPFAM" id="SSF55174">
    <property type="entry name" value="Alpha-L RNA-binding motif"/>
    <property type="match status" value="1"/>
</dbReference>
<dbReference type="PROSITE" id="PS01129">
    <property type="entry name" value="PSI_RLU"/>
    <property type="match status" value="1"/>
</dbReference>
<keyword evidence="4" id="KW-0694">RNA-binding</keyword>
<comment type="caution">
    <text evidence="8">The sequence shown here is derived from an EMBL/GenBank/DDBJ whole genome shotgun (WGS) entry which is preliminary data.</text>
</comment>
<dbReference type="Pfam" id="PF00849">
    <property type="entry name" value="PseudoU_synth_2"/>
    <property type="match status" value="1"/>
</dbReference>
<dbReference type="CDD" id="cd00165">
    <property type="entry name" value="S4"/>
    <property type="match status" value="1"/>
</dbReference>
<keyword evidence="2 5" id="KW-0413">Isomerase</keyword>
<evidence type="ECO:0000256" key="1">
    <source>
        <dbReference type="ARBA" id="ARBA00010876"/>
    </source>
</evidence>
<evidence type="ECO:0000256" key="3">
    <source>
        <dbReference type="ARBA" id="ARBA00036882"/>
    </source>
</evidence>
<dbReference type="Gene3D" id="3.30.2350.10">
    <property type="entry name" value="Pseudouridine synthase"/>
    <property type="match status" value="1"/>
</dbReference>
<dbReference type="Pfam" id="PF01479">
    <property type="entry name" value="S4"/>
    <property type="match status" value="1"/>
</dbReference>
<dbReference type="Gene3D" id="3.10.290.10">
    <property type="entry name" value="RNA-binding S4 domain"/>
    <property type="match status" value="1"/>
</dbReference>
<accession>A0ABW1KSX9</accession>
<comment type="catalytic activity">
    <reaction evidence="5">
        <text>a uridine in RNA = a pseudouridine in RNA</text>
        <dbReference type="Rhea" id="RHEA:48348"/>
        <dbReference type="Rhea" id="RHEA-COMP:12068"/>
        <dbReference type="Rhea" id="RHEA-COMP:12069"/>
        <dbReference type="ChEBI" id="CHEBI:65314"/>
        <dbReference type="ChEBI" id="CHEBI:65315"/>
    </reaction>
</comment>
<evidence type="ECO:0000259" key="7">
    <source>
        <dbReference type="Pfam" id="PF01479"/>
    </source>
</evidence>
<dbReference type="EC" id="5.4.99.-" evidence="5"/>
<dbReference type="CDD" id="cd02869">
    <property type="entry name" value="PseudoU_synth_RluA_like"/>
    <property type="match status" value="1"/>
</dbReference>
<evidence type="ECO:0000259" key="6">
    <source>
        <dbReference type="Pfam" id="PF00849"/>
    </source>
</evidence>
<dbReference type="InterPro" id="IPR002942">
    <property type="entry name" value="S4_RNA-bd"/>
</dbReference>
<protein>
    <recommendedName>
        <fullName evidence="5">Pseudouridine synthase</fullName>
        <ecNumber evidence="5">5.4.99.-</ecNumber>
    </recommendedName>
</protein>
<dbReference type="InterPro" id="IPR006225">
    <property type="entry name" value="PsdUridine_synth_RluC/D"/>
</dbReference>
<keyword evidence="9" id="KW-1185">Reference proteome</keyword>
<name>A0ABW1KSX9_9PROT</name>
<dbReference type="InterPro" id="IPR006145">
    <property type="entry name" value="PsdUridine_synth_RsuA/RluA"/>
</dbReference>
<dbReference type="NCBIfam" id="TIGR00005">
    <property type="entry name" value="rluA_subfam"/>
    <property type="match status" value="1"/>
</dbReference>
<comment type="function">
    <text evidence="5">Responsible for synthesis of pseudouridine from uracil.</text>
</comment>
<gene>
    <name evidence="8" type="ORF">ACFMB1_06565</name>
</gene>
<evidence type="ECO:0000256" key="4">
    <source>
        <dbReference type="PROSITE-ProRule" id="PRU00182"/>
    </source>
</evidence>
<dbReference type="GO" id="GO:0016853">
    <property type="term" value="F:isomerase activity"/>
    <property type="evidence" value="ECO:0007669"/>
    <property type="project" value="UniProtKB-KW"/>
</dbReference>
<evidence type="ECO:0000313" key="8">
    <source>
        <dbReference type="EMBL" id="MFC6035200.1"/>
    </source>
</evidence>
<dbReference type="EMBL" id="JBHPON010000001">
    <property type="protein sequence ID" value="MFC6035200.1"/>
    <property type="molecule type" value="Genomic_DNA"/>
</dbReference>
<comment type="catalytic activity">
    <reaction evidence="3">
        <text>uridine(1911/1915/1917) in 23S rRNA = pseudouridine(1911/1915/1917) in 23S rRNA</text>
        <dbReference type="Rhea" id="RHEA:42524"/>
        <dbReference type="Rhea" id="RHEA-COMP:10097"/>
        <dbReference type="Rhea" id="RHEA-COMP:10098"/>
        <dbReference type="ChEBI" id="CHEBI:65314"/>
        <dbReference type="ChEBI" id="CHEBI:65315"/>
        <dbReference type="EC" id="5.4.99.23"/>
    </reaction>
</comment>
<dbReference type="PANTHER" id="PTHR21600">
    <property type="entry name" value="MITOCHONDRIAL RNA PSEUDOURIDINE SYNTHASE"/>
    <property type="match status" value="1"/>
</dbReference>
<comment type="similarity">
    <text evidence="1 5">Belongs to the pseudouridine synthase RluA family.</text>
</comment>